<gene>
    <name evidence="1" type="ORF">CON65_21595</name>
</gene>
<accession>A0AA91V9Q1</accession>
<name>A0AA91V9Q1_9BACI</name>
<dbReference type="EMBL" id="NVOR01000104">
    <property type="protein sequence ID" value="PED80658.1"/>
    <property type="molecule type" value="Genomic_DNA"/>
</dbReference>
<protein>
    <submittedName>
        <fullName evidence="1">Uncharacterized protein</fullName>
    </submittedName>
</protein>
<dbReference type="Proteomes" id="UP000221020">
    <property type="component" value="Unassembled WGS sequence"/>
</dbReference>
<evidence type="ECO:0000313" key="2">
    <source>
        <dbReference type="Proteomes" id="UP000221020"/>
    </source>
</evidence>
<sequence>MHLFFSLYKVKFPSVVFSLMARPHQSGFYGQFFISRASFLFSPNVEVGISLPVKEGENDHKYRLKVVSADK</sequence>
<organism evidence="1 2">
    <name type="scientific">Bacillus pseudomycoides</name>
    <dbReference type="NCBI Taxonomy" id="64104"/>
    <lineage>
        <taxon>Bacteria</taxon>
        <taxon>Bacillati</taxon>
        <taxon>Bacillota</taxon>
        <taxon>Bacilli</taxon>
        <taxon>Bacillales</taxon>
        <taxon>Bacillaceae</taxon>
        <taxon>Bacillus</taxon>
        <taxon>Bacillus cereus group</taxon>
    </lineage>
</organism>
<dbReference type="AlphaFoldDB" id="A0AA91V9Q1"/>
<comment type="caution">
    <text evidence="1">The sequence shown here is derived from an EMBL/GenBank/DDBJ whole genome shotgun (WGS) entry which is preliminary data.</text>
</comment>
<evidence type="ECO:0000313" key="1">
    <source>
        <dbReference type="EMBL" id="PED80658.1"/>
    </source>
</evidence>
<reference evidence="1 2" key="1">
    <citation type="submission" date="2017-09" db="EMBL/GenBank/DDBJ databases">
        <title>Large-scale bioinformatics analysis of Bacillus genomes uncovers conserved roles of natural products in bacterial physiology.</title>
        <authorList>
            <consortium name="Agbiome Team Llc"/>
            <person name="Bleich R.M."/>
            <person name="Grubbs K.J."/>
            <person name="Santa Maria K.C."/>
            <person name="Allen S.E."/>
            <person name="Farag S."/>
            <person name="Shank E.A."/>
            <person name="Bowers A."/>
        </authorList>
    </citation>
    <scope>NUCLEOTIDE SEQUENCE [LARGE SCALE GENOMIC DNA]</scope>
    <source>
        <strain evidence="1 2">AFS092012</strain>
    </source>
</reference>
<proteinExistence type="predicted"/>